<evidence type="ECO:0000259" key="10">
    <source>
        <dbReference type="PROSITE" id="PS51161"/>
    </source>
</evidence>
<dbReference type="Gene3D" id="3.20.70.20">
    <property type="match status" value="1"/>
</dbReference>
<evidence type="ECO:0000256" key="2">
    <source>
        <dbReference type="ARBA" id="ARBA00012274"/>
    </source>
</evidence>
<keyword evidence="3" id="KW-0021">Allosteric enzyme</keyword>
<dbReference type="InterPro" id="IPR013509">
    <property type="entry name" value="RNR_lsu_N"/>
</dbReference>
<evidence type="ECO:0000256" key="5">
    <source>
        <dbReference type="ARBA" id="ARBA00022840"/>
    </source>
</evidence>
<dbReference type="InterPro" id="IPR013346">
    <property type="entry name" value="NrdE_NrdA_C"/>
</dbReference>
<dbReference type="InterPro" id="IPR000788">
    <property type="entry name" value="RNR_lg_C"/>
</dbReference>
<dbReference type="Pfam" id="PF00317">
    <property type="entry name" value="Ribonuc_red_lgN"/>
    <property type="match status" value="1"/>
</dbReference>
<dbReference type="GO" id="GO:0004748">
    <property type="term" value="F:ribonucleoside-diphosphate reductase activity, thioredoxin disulfide as acceptor"/>
    <property type="evidence" value="ECO:0007669"/>
    <property type="project" value="UniProtKB-EC"/>
</dbReference>
<keyword evidence="7 9" id="KW-0215">Deoxyribonucleotide synthesis</keyword>
<evidence type="ECO:0000256" key="1">
    <source>
        <dbReference type="ARBA" id="ARBA00010406"/>
    </source>
</evidence>
<accession>A0A1Q3DKZ4</accession>
<dbReference type="PROSITE" id="PS51161">
    <property type="entry name" value="ATP_CONE"/>
    <property type="match status" value="1"/>
</dbReference>
<evidence type="ECO:0000256" key="9">
    <source>
        <dbReference type="RuleBase" id="RU003410"/>
    </source>
</evidence>
<dbReference type="EC" id="1.17.4.1" evidence="2 9"/>
<comment type="caution">
    <text evidence="11">The sequence shown here is derived from an EMBL/GenBank/DDBJ whole genome shotgun (WGS) entry which is preliminary data.</text>
</comment>
<evidence type="ECO:0000256" key="3">
    <source>
        <dbReference type="ARBA" id="ARBA00022533"/>
    </source>
</evidence>
<keyword evidence="4 8" id="KW-0547">Nucleotide-binding</keyword>
<dbReference type="GO" id="GO:0005524">
    <property type="term" value="F:ATP binding"/>
    <property type="evidence" value="ECO:0007669"/>
    <property type="project" value="UniProtKB-UniRule"/>
</dbReference>
<dbReference type="Pfam" id="PF03477">
    <property type="entry name" value="ATP-cone"/>
    <property type="match status" value="1"/>
</dbReference>
<dbReference type="SUPFAM" id="SSF48168">
    <property type="entry name" value="R1 subunit of ribonucleotide reductase, N-terminal domain"/>
    <property type="match status" value="1"/>
</dbReference>
<reference evidence="11" key="1">
    <citation type="submission" date="2017-01" db="EMBL/GenBank/DDBJ databases">
        <title>Draft genome sequence of uncultured bacilliform virus purified from snow crab.</title>
        <authorList>
            <person name="Takano T."/>
        </authorList>
    </citation>
    <scope>NUCLEOTIDE SEQUENCE</scope>
    <source>
        <strain evidence="11">Isolate_1</strain>
    </source>
</reference>
<dbReference type="InterPro" id="IPR039718">
    <property type="entry name" value="Rrm1"/>
</dbReference>
<protein>
    <recommendedName>
        <fullName evidence="2 9">Ribonucleoside-diphosphate reductase</fullName>
        <ecNumber evidence="2 9">1.17.4.1</ecNumber>
    </recommendedName>
</protein>
<evidence type="ECO:0000256" key="6">
    <source>
        <dbReference type="ARBA" id="ARBA00023002"/>
    </source>
</evidence>
<dbReference type="SUPFAM" id="SSF51998">
    <property type="entry name" value="PFL-like glycyl radical enzymes"/>
    <property type="match status" value="1"/>
</dbReference>
<dbReference type="NCBIfam" id="TIGR02506">
    <property type="entry name" value="NrdE_NrdA"/>
    <property type="match status" value="1"/>
</dbReference>
<dbReference type="PROSITE" id="PS00089">
    <property type="entry name" value="RIBORED_LARGE"/>
    <property type="match status" value="1"/>
</dbReference>
<dbReference type="GO" id="GO:0009263">
    <property type="term" value="P:deoxyribonucleotide biosynthetic process"/>
    <property type="evidence" value="ECO:0007669"/>
    <property type="project" value="UniProtKB-KW"/>
</dbReference>
<proteinExistence type="inferred from homology"/>
<evidence type="ECO:0000313" key="11">
    <source>
        <dbReference type="EMBL" id="GAV93144.1"/>
    </source>
</evidence>
<evidence type="ECO:0000256" key="8">
    <source>
        <dbReference type="PROSITE-ProRule" id="PRU00492"/>
    </source>
</evidence>
<dbReference type="PRINTS" id="PR01183">
    <property type="entry name" value="RIBORDTASEM1"/>
</dbReference>
<dbReference type="Pfam" id="PF02867">
    <property type="entry name" value="Ribonuc_red_lgC"/>
    <property type="match status" value="1"/>
</dbReference>
<dbReference type="PANTHER" id="PTHR11573:SF6">
    <property type="entry name" value="RIBONUCLEOSIDE-DIPHOSPHATE REDUCTASE LARGE SUBUNIT"/>
    <property type="match status" value="1"/>
</dbReference>
<name>A0A1Q3DKZ4_9VIRU</name>
<dbReference type="InterPro" id="IPR005144">
    <property type="entry name" value="ATP-cone_dom"/>
</dbReference>
<organism evidence="11">
    <name type="scientific">Chionoecetes opilio bacilliform virus</name>
    <dbReference type="NCBI Taxonomy" id="1825681"/>
    <lineage>
        <taxon>Viruses</taxon>
        <taxon>Viruses incertae sedis</taxon>
        <taxon>Naldaviricetes</taxon>
        <taxon>Nimaviridae</taxon>
    </lineage>
</organism>
<comment type="function">
    <text evidence="9">Provides the precursors necessary for DNA synthesis. Catalyzes the biosynthesis of deoxyribonucleotides from the corresponding ribonucleotides.</text>
</comment>
<gene>
    <name evidence="11" type="ORF">SCV_020</name>
</gene>
<dbReference type="EMBL" id="BDLS01000001">
    <property type="protein sequence ID" value="GAV93144.1"/>
    <property type="molecule type" value="Genomic_DNA"/>
</dbReference>
<evidence type="ECO:0000256" key="4">
    <source>
        <dbReference type="ARBA" id="ARBA00022741"/>
    </source>
</evidence>
<dbReference type="PANTHER" id="PTHR11573">
    <property type="entry name" value="RIBONUCLEOSIDE-DIPHOSPHATE REDUCTASE LARGE CHAIN"/>
    <property type="match status" value="1"/>
</dbReference>
<comment type="catalytic activity">
    <reaction evidence="9">
        <text>a 2'-deoxyribonucleoside 5'-diphosphate + [thioredoxin]-disulfide + H2O = a ribonucleoside 5'-diphosphate + [thioredoxin]-dithiol</text>
        <dbReference type="Rhea" id="RHEA:23252"/>
        <dbReference type="Rhea" id="RHEA-COMP:10698"/>
        <dbReference type="Rhea" id="RHEA-COMP:10700"/>
        <dbReference type="ChEBI" id="CHEBI:15377"/>
        <dbReference type="ChEBI" id="CHEBI:29950"/>
        <dbReference type="ChEBI" id="CHEBI:50058"/>
        <dbReference type="ChEBI" id="CHEBI:57930"/>
        <dbReference type="ChEBI" id="CHEBI:73316"/>
        <dbReference type="EC" id="1.17.4.1"/>
    </reaction>
</comment>
<keyword evidence="5 8" id="KW-0067">ATP-binding</keyword>
<dbReference type="UniPathway" id="UPA00326"/>
<sequence>MYIIKRNGDKQILSYDKILARLKAVCTNLDGEYVFPEKMADLIIKFVAENMTTDELDDMIAKMAVSRTTIHYDYETVSSRIAASNLQSRTKEWKKFSDVTDRLRDVLSKEYVSTVMRNAEILDAAIVHNRDFKHTFFGLKTLEYSYLLKNGTGIIERPQHMHMRVAVAIHGDKMDDVIDTYNLLSNHIITHASPTMFNAELASCFLLGLEGPNIQGIFSTLSDCAMISSNAGGIGVHMHNLHAKGKDSNGVVNYTSIFNSTARGVNQGANKRKGAIAIYLEVWHGDILDHINSRIPTGDPHMRTHDLFPALWIPDLFMKRVVSNGVWSLMCPSKCPGLSDVYGDEFERLYTHYEKEGEVVSVIRARELLELIAAATIATGTPFICFKDAVNRKNNQENLGVIKSSNLCTEIMEYSDEKNTAVCNLASVALNSFVKQSDIGLYYDFEALHSVVKKVTKNLNNVIDRNVYPAYETRDRVIGRDSNYSNRPIGIGVQGLADVFMMLGWTYYGDDAKLLNLKIFETIYHAALSASSELAKNTGRTYNTYEGSPVSRGKLQFDMWRDEGGETQKRLDLYMNNESIQDWKTLRAHIALHGVRNSLLIALMPTASTAQILGNTESFEAITSNCYTRNVLAGNFQVVNKYLMKDLIRLNLWTDGMSNKIIASGGSVATCTNIPQHIRDRYRTVWEISQTHMIDMSADRGVFVDQSQSLNLCLKQAKIGTVTSMIMYGWRKNLKTAVYYLRSTAPVQPNQFTVDRDMLINTNKEHLLLQQQQQCSKTEESCVMCSS</sequence>
<evidence type="ECO:0000256" key="7">
    <source>
        <dbReference type="ARBA" id="ARBA00023116"/>
    </source>
</evidence>
<feature type="domain" description="ATP-cone" evidence="10">
    <location>
        <begin position="1"/>
        <end position="92"/>
    </location>
</feature>
<dbReference type="InterPro" id="IPR008926">
    <property type="entry name" value="RNR_R1-su_N"/>
</dbReference>
<comment type="similarity">
    <text evidence="1 9">Belongs to the ribonucleoside diphosphate reductase large chain family.</text>
</comment>
<keyword evidence="6 9" id="KW-0560">Oxidoreductase</keyword>